<dbReference type="EMBL" id="HBGZ01030267">
    <property type="protein sequence ID" value="CAD9627958.1"/>
    <property type="molecule type" value="Transcribed_RNA"/>
</dbReference>
<feature type="compositionally biased region" description="Acidic residues" evidence="1">
    <location>
        <begin position="608"/>
        <end position="623"/>
    </location>
</feature>
<accession>A0A6U3YR75</accession>
<keyword evidence="2" id="KW-1133">Transmembrane helix</keyword>
<feature type="compositionally biased region" description="Polar residues" evidence="1">
    <location>
        <begin position="9"/>
        <end position="21"/>
    </location>
</feature>
<evidence type="ECO:0008006" key="5">
    <source>
        <dbReference type="Google" id="ProtNLM"/>
    </source>
</evidence>
<proteinExistence type="predicted"/>
<dbReference type="AlphaFoldDB" id="A0A6U3YR75"/>
<gene>
    <name evidence="3" type="ORF">SMAR0320_LOCUS21565</name>
    <name evidence="4" type="ORF">SMAR0320_LOCUS21566</name>
</gene>
<feature type="region of interest" description="Disordered" evidence="1">
    <location>
        <begin position="603"/>
        <end position="623"/>
    </location>
</feature>
<evidence type="ECO:0000256" key="1">
    <source>
        <dbReference type="SAM" id="MobiDB-lite"/>
    </source>
</evidence>
<reference evidence="4" key="1">
    <citation type="submission" date="2021-01" db="EMBL/GenBank/DDBJ databases">
        <authorList>
            <person name="Corre E."/>
            <person name="Pelletier E."/>
            <person name="Niang G."/>
            <person name="Scheremetjew M."/>
            <person name="Finn R."/>
            <person name="Kale V."/>
            <person name="Holt S."/>
            <person name="Cochrane G."/>
            <person name="Meng A."/>
            <person name="Brown T."/>
            <person name="Cohen L."/>
        </authorList>
    </citation>
    <scope>NUCLEOTIDE SEQUENCE</scope>
    <source>
        <strain evidence="4">SM1012Den-03</strain>
    </source>
</reference>
<feature type="region of interest" description="Disordered" evidence="1">
    <location>
        <begin position="95"/>
        <end position="114"/>
    </location>
</feature>
<organism evidence="4">
    <name type="scientific">Skeletonema marinoi</name>
    <dbReference type="NCBI Taxonomy" id="267567"/>
    <lineage>
        <taxon>Eukaryota</taxon>
        <taxon>Sar</taxon>
        <taxon>Stramenopiles</taxon>
        <taxon>Ochrophyta</taxon>
        <taxon>Bacillariophyta</taxon>
        <taxon>Coscinodiscophyceae</taxon>
        <taxon>Thalassiosirophycidae</taxon>
        <taxon>Thalassiosirales</taxon>
        <taxon>Skeletonemataceae</taxon>
        <taxon>Skeletonema</taxon>
        <taxon>Skeletonema marinoi-dohrnii complex</taxon>
    </lineage>
</organism>
<feature type="region of interest" description="Disordered" evidence="1">
    <location>
        <begin position="1"/>
        <end position="21"/>
    </location>
</feature>
<keyword evidence="2" id="KW-0472">Membrane</keyword>
<name>A0A6U3YR75_9STRA</name>
<sequence>MAVLKRGRQASTHLAKSNTNAKGLGRHRHKLNCCVGNGKFSLETIFIFLAFVVAGSFLFIHHIVDNNANKIDMTSSGEKLKRDFLRSTGKSPGINDADADFTNDGNPRADLTAPIADNEFSPETRREHEQLKRDFLQSTGKQEDNLAMTIITKSDTGTTCSCDIVSADCLDSVNCLPEQATSLRNVATGILLRRLIKKTAKFEGPSLVKDSRCPVGKGFQYKTINAWLSWVNNNELPLQHDPSPTHIFFKNAKHKYCADNSLVSFQCYFTSINEQEEFDTLEAEALPYLDDLLKTNQESEQKIIRQMQDIQAAVSKDKGNEIHALDHLRMMAHILRMLFNRQEPLRELSSRTRSFNANANEESQKQLVSPPLRVSIHIRRADACMANGKLVKEASPLDSSAQQFALRICYATSVYMDALQRLNDIHTKRDPTRRIEVFVSSDDASSLMDEIRDQFADLYKSMTWRIHDVDRERFNYKGFVEGYDHKNHNLLGEAAAADLWLLSNGEVFIGHLGSRFGKVAYLLATARHNRFIPFFSVDGHSVCCEIDEPCGEMKPYITSMSDCLTFSHDLVQGRGHVLNKDYFEVGSYMRKIVAQALPENESLNVEVSEGEEREGEESETIHK</sequence>
<evidence type="ECO:0000313" key="4">
    <source>
        <dbReference type="EMBL" id="CAD9627960.1"/>
    </source>
</evidence>
<feature type="transmembrane region" description="Helical" evidence="2">
    <location>
        <begin position="45"/>
        <end position="64"/>
    </location>
</feature>
<dbReference type="Gene3D" id="3.40.50.11350">
    <property type="match status" value="1"/>
</dbReference>
<dbReference type="EMBL" id="HBGZ01030268">
    <property type="protein sequence ID" value="CAD9627960.1"/>
    <property type="molecule type" value="Transcribed_RNA"/>
</dbReference>
<keyword evidence="2" id="KW-0812">Transmembrane</keyword>
<evidence type="ECO:0000256" key="2">
    <source>
        <dbReference type="SAM" id="Phobius"/>
    </source>
</evidence>
<evidence type="ECO:0000313" key="3">
    <source>
        <dbReference type="EMBL" id="CAD9627958.1"/>
    </source>
</evidence>
<protein>
    <recommendedName>
        <fullName evidence="5">GT23 domain-containing protein</fullName>
    </recommendedName>
</protein>